<feature type="transmembrane region" description="Helical" evidence="1">
    <location>
        <begin position="58"/>
        <end position="82"/>
    </location>
</feature>
<keyword evidence="1" id="KW-0472">Membrane</keyword>
<feature type="transmembrane region" description="Helical" evidence="1">
    <location>
        <begin position="214"/>
        <end position="231"/>
    </location>
</feature>
<feature type="transmembrane region" description="Helical" evidence="1">
    <location>
        <begin position="103"/>
        <end position="129"/>
    </location>
</feature>
<keyword evidence="1" id="KW-0812">Transmembrane</keyword>
<dbReference type="Pfam" id="PF12730">
    <property type="entry name" value="ABC2_membrane_4"/>
    <property type="match status" value="1"/>
</dbReference>
<organism evidence="2 3">
    <name type="scientific">Paenibacillus apiarius</name>
    <dbReference type="NCBI Taxonomy" id="46240"/>
    <lineage>
        <taxon>Bacteria</taxon>
        <taxon>Bacillati</taxon>
        <taxon>Bacillota</taxon>
        <taxon>Bacilli</taxon>
        <taxon>Bacillales</taxon>
        <taxon>Paenibacillaceae</taxon>
        <taxon>Paenibacillus</taxon>
    </lineage>
</organism>
<evidence type="ECO:0000313" key="2">
    <source>
        <dbReference type="EMBL" id="MCY9520023.1"/>
    </source>
</evidence>
<dbReference type="PANTHER" id="PTHR37305">
    <property type="entry name" value="INTEGRAL MEMBRANE PROTEIN-RELATED"/>
    <property type="match status" value="1"/>
</dbReference>
<dbReference type="PANTHER" id="PTHR37305:SF1">
    <property type="entry name" value="MEMBRANE PROTEIN"/>
    <property type="match status" value="1"/>
</dbReference>
<accession>A0ABT4DUR2</accession>
<protein>
    <submittedName>
        <fullName evidence="2">ABC transporter permease</fullName>
    </submittedName>
</protein>
<feature type="transmembrane region" description="Helical" evidence="1">
    <location>
        <begin position="243"/>
        <end position="265"/>
    </location>
</feature>
<dbReference type="RefSeq" id="WP_087434431.1">
    <property type="nucleotide sequence ID" value="NZ_JAMDLV010000031.1"/>
</dbReference>
<reference evidence="2 3" key="1">
    <citation type="submission" date="2022-05" db="EMBL/GenBank/DDBJ databases">
        <title>Genome Sequencing of Bee-Associated Microbes.</title>
        <authorList>
            <person name="Dunlap C."/>
        </authorList>
    </citation>
    <scope>NUCLEOTIDE SEQUENCE [LARGE SCALE GENOMIC DNA]</scope>
    <source>
        <strain evidence="2 3">NRRL NRS-1438</strain>
    </source>
</reference>
<name>A0ABT4DUR2_9BACL</name>
<keyword evidence="3" id="KW-1185">Reference proteome</keyword>
<evidence type="ECO:0000256" key="1">
    <source>
        <dbReference type="SAM" id="Phobius"/>
    </source>
</evidence>
<evidence type="ECO:0000313" key="3">
    <source>
        <dbReference type="Proteomes" id="UP001207626"/>
    </source>
</evidence>
<feature type="transmembrane region" description="Helical" evidence="1">
    <location>
        <begin position="163"/>
        <end position="182"/>
    </location>
</feature>
<feature type="transmembrane region" description="Helical" evidence="1">
    <location>
        <begin position="17"/>
        <end position="38"/>
    </location>
</feature>
<comment type="caution">
    <text evidence="2">The sequence shown here is derived from an EMBL/GenBank/DDBJ whole genome shotgun (WGS) entry which is preliminary data.</text>
</comment>
<dbReference type="Proteomes" id="UP001207626">
    <property type="component" value="Unassembled WGS sequence"/>
</dbReference>
<feature type="transmembrane region" description="Helical" evidence="1">
    <location>
        <begin position="189"/>
        <end position="208"/>
    </location>
</feature>
<proteinExistence type="predicted"/>
<dbReference type="EMBL" id="JAMDLW010000011">
    <property type="protein sequence ID" value="MCY9520023.1"/>
    <property type="molecule type" value="Genomic_DNA"/>
</dbReference>
<keyword evidence="1" id="KW-1133">Transmembrane helix</keyword>
<sequence length="275" mass="31253">MTSLIYSEFERLWQRKWVWLILLAIPVTSYSTASYFSWLNSMSSPDSMNYTPSSKLMFTGLNLFLPIICNFAVLPFVTTIFTEEFRRGQLRLLFLRQYSRGRIFISKMIVLCFTILLLLIVLGICLGIAGSIKLPSAVGITQGVYNPTITTDTIFQDTIKQYLLAYATLLGLCSIMSCIAMYCKDATYAIGIGFGYIIIPLMFERLIYDFGTGMPPLLNGIIALIFIPLMQRYGIQHALVGSNYVLVLLLIILLVHIVACVWLAYRRFVSEDYMH</sequence>
<gene>
    <name evidence="2" type="ORF">M5X09_10050</name>
</gene>